<dbReference type="EMBL" id="JABMKX010000004">
    <property type="protein sequence ID" value="NQX45337.1"/>
    <property type="molecule type" value="Genomic_DNA"/>
</dbReference>
<keyword evidence="2" id="KW-1185">Reference proteome</keyword>
<dbReference type="RefSeq" id="WP_173130569.1">
    <property type="nucleotide sequence ID" value="NZ_JABMKX010000004.1"/>
</dbReference>
<dbReference type="Proteomes" id="UP000711047">
    <property type="component" value="Unassembled WGS sequence"/>
</dbReference>
<evidence type="ECO:0000313" key="1">
    <source>
        <dbReference type="EMBL" id="NQX45337.1"/>
    </source>
</evidence>
<comment type="caution">
    <text evidence="1">The sequence shown here is derived from an EMBL/GenBank/DDBJ whole genome shotgun (WGS) entry which is preliminary data.</text>
</comment>
<protein>
    <recommendedName>
        <fullName evidence="3">Head decoration protein</fullName>
    </recommendedName>
</protein>
<sequence>MPYVKGKTTISEINFLASSHVIAHTYQISDVGVTANAQGRKLVPAGTVYPANDNTAIGITYTDTDVTEGPQPGSVIIEAWILEERMPVAPTAAAKTALTANSKIKFKQSVGG</sequence>
<evidence type="ECO:0008006" key="3">
    <source>
        <dbReference type="Google" id="ProtNLM"/>
    </source>
</evidence>
<accession>A0ABX2DL52</accession>
<name>A0ABX2DL52_9BACL</name>
<organism evidence="1 2">
    <name type="scientific">Paenibacillus tritici</name>
    <dbReference type="NCBI Taxonomy" id="1873425"/>
    <lineage>
        <taxon>Bacteria</taxon>
        <taxon>Bacillati</taxon>
        <taxon>Bacillota</taxon>
        <taxon>Bacilli</taxon>
        <taxon>Bacillales</taxon>
        <taxon>Paenibacillaceae</taxon>
        <taxon>Paenibacillus</taxon>
    </lineage>
</organism>
<evidence type="ECO:0000313" key="2">
    <source>
        <dbReference type="Proteomes" id="UP000711047"/>
    </source>
</evidence>
<reference evidence="1 2" key="1">
    <citation type="submission" date="2020-05" db="EMBL/GenBank/DDBJ databases">
        <title>Paenibacillus glebae, sp. nov., Paenibacillus humi sp. nov., Paenibacillus pedi sp. nov., Paenibacillus terrestris sp. nov. and Paenibacillus terricola sp. nov., isolated from a forest top soil sample.</title>
        <authorList>
            <person name="Qi S."/>
            <person name="Carlier A."/>
            <person name="Cnockaert M."/>
            <person name="Vandamme P."/>
        </authorList>
    </citation>
    <scope>NUCLEOTIDE SEQUENCE [LARGE SCALE GENOMIC DNA]</scope>
    <source>
        <strain evidence="1 2">LMG 29502</strain>
    </source>
</reference>
<proteinExistence type="predicted"/>
<gene>
    <name evidence="1" type="ORF">HQN87_08330</name>
</gene>